<proteinExistence type="predicted"/>
<dbReference type="AlphaFoldDB" id="A0A4D6MU33"/>
<evidence type="ECO:0000313" key="1">
    <source>
        <dbReference type="EMBL" id="QCE04112.1"/>
    </source>
</evidence>
<reference evidence="1 2" key="1">
    <citation type="submission" date="2019-04" db="EMBL/GenBank/DDBJ databases">
        <title>An improved genome assembly and genetic linkage map for asparagus bean, Vigna unguiculata ssp. sesquipedialis.</title>
        <authorList>
            <person name="Xia Q."/>
            <person name="Zhang R."/>
            <person name="Dong Y."/>
        </authorList>
    </citation>
    <scope>NUCLEOTIDE SEQUENCE [LARGE SCALE GENOMIC DNA]</scope>
    <source>
        <tissue evidence="1">Leaf</tissue>
    </source>
</reference>
<name>A0A4D6MU33_VIGUN</name>
<accession>A0A4D6MU33</accession>
<dbReference type="Proteomes" id="UP000501690">
    <property type="component" value="Linkage Group LG8"/>
</dbReference>
<sequence length="106" mass="11823">MHLSRWSTPLADREPLCVSLPTRVAQTSEKPERIESNVHSATFSLAFCEIQSVEHRLGEVSGDYRDGGASSSGTQSRSVLGVLQDKYSRLISTIFFFNVCFRTVCH</sequence>
<keyword evidence="2" id="KW-1185">Reference proteome</keyword>
<dbReference type="EMBL" id="CP039352">
    <property type="protein sequence ID" value="QCE04112.1"/>
    <property type="molecule type" value="Genomic_DNA"/>
</dbReference>
<gene>
    <name evidence="1" type="ORF">DEO72_LG8g2145</name>
</gene>
<evidence type="ECO:0000313" key="2">
    <source>
        <dbReference type="Proteomes" id="UP000501690"/>
    </source>
</evidence>
<protein>
    <submittedName>
        <fullName evidence="1">Uncharacterized protein</fullName>
    </submittedName>
</protein>
<organism evidence="1 2">
    <name type="scientific">Vigna unguiculata</name>
    <name type="common">Cowpea</name>
    <dbReference type="NCBI Taxonomy" id="3917"/>
    <lineage>
        <taxon>Eukaryota</taxon>
        <taxon>Viridiplantae</taxon>
        <taxon>Streptophyta</taxon>
        <taxon>Embryophyta</taxon>
        <taxon>Tracheophyta</taxon>
        <taxon>Spermatophyta</taxon>
        <taxon>Magnoliopsida</taxon>
        <taxon>eudicotyledons</taxon>
        <taxon>Gunneridae</taxon>
        <taxon>Pentapetalae</taxon>
        <taxon>rosids</taxon>
        <taxon>fabids</taxon>
        <taxon>Fabales</taxon>
        <taxon>Fabaceae</taxon>
        <taxon>Papilionoideae</taxon>
        <taxon>50 kb inversion clade</taxon>
        <taxon>NPAAA clade</taxon>
        <taxon>indigoferoid/millettioid clade</taxon>
        <taxon>Phaseoleae</taxon>
        <taxon>Vigna</taxon>
    </lineage>
</organism>